<comment type="catalytic activity">
    <reaction evidence="1 9">
        <text>Thiol-dependent hydrolysis of ester, thioester, amide, peptide and isopeptide bonds formed by the C-terminal Gly of ubiquitin (a 76-residue protein attached to proteins as an intracellular targeting signal).</text>
        <dbReference type="EC" id="3.4.19.12"/>
    </reaction>
</comment>
<evidence type="ECO:0000256" key="9">
    <source>
        <dbReference type="RuleBase" id="RU367104"/>
    </source>
</evidence>
<dbReference type="InterPro" id="IPR029071">
    <property type="entry name" value="Ubiquitin-like_domsf"/>
</dbReference>
<keyword evidence="13" id="KW-1185">Reference proteome</keyword>
<protein>
    <recommendedName>
        <fullName evidence="9">Ubiquitin thioesterase OTU</fullName>
        <ecNumber evidence="9">3.4.19.12</ecNumber>
    </recommendedName>
</protein>
<evidence type="ECO:0000259" key="11">
    <source>
        <dbReference type="PROSITE" id="PS50802"/>
    </source>
</evidence>
<keyword evidence="5 9" id="KW-0833">Ubl conjugation pathway</keyword>
<dbReference type="AlphaFoldDB" id="A0AA39KNW1"/>
<dbReference type="PANTHER" id="PTHR13312">
    <property type="entry name" value="HIV-INDUCED PROTEIN-7-LIKE PROTEASE"/>
    <property type="match status" value="1"/>
</dbReference>
<organism evidence="12 13">
    <name type="scientific">Microctonus hyperodae</name>
    <name type="common">Parasitoid wasp</name>
    <dbReference type="NCBI Taxonomy" id="165561"/>
    <lineage>
        <taxon>Eukaryota</taxon>
        <taxon>Metazoa</taxon>
        <taxon>Ecdysozoa</taxon>
        <taxon>Arthropoda</taxon>
        <taxon>Hexapoda</taxon>
        <taxon>Insecta</taxon>
        <taxon>Pterygota</taxon>
        <taxon>Neoptera</taxon>
        <taxon>Endopterygota</taxon>
        <taxon>Hymenoptera</taxon>
        <taxon>Apocrita</taxon>
        <taxon>Ichneumonoidea</taxon>
        <taxon>Braconidae</taxon>
        <taxon>Euphorinae</taxon>
        <taxon>Microctonus</taxon>
    </lineage>
</organism>
<dbReference type="GO" id="GO:0016579">
    <property type="term" value="P:protein deubiquitination"/>
    <property type="evidence" value="ECO:0007669"/>
    <property type="project" value="TreeGrafter"/>
</dbReference>
<sequence length="311" mass="34227">MENFVIRVKTKLGQQVVDGLSATDSVFNLKAKLAELTGIRSDALHILSGFPPKVLELNNENVTLKEIGISSGSTLIVEEKPTICCNGTEKNEIKSRPHISDTENFTNTPGILMKKIVPADNSCLFTSVGYVISGQINPDCSSFMRQIIANAVAADQSEYTEALLDKPNDVYCEWILKSDSWGGAIELSILSKFYGIEIAVVNSVHGNINRFGEDQCYSHRVFLLFDGIHYDPLYIEPLDGGPIQTMFPTDDDRILIEAAQLAKDANSSRQYTDVQTFTVKCMECNIHLSGQVAASQHAKETGHMSFGEIVI</sequence>
<dbReference type="SUPFAM" id="SSF54236">
    <property type="entry name" value="Ubiquitin-like"/>
    <property type="match status" value="1"/>
</dbReference>
<dbReference type="GO" id="GO:0005634">
    <property type="term" value="C:nucleus"/>
    <property type="evidence" value="ECO:0007669"/>
    <property type="project" value="TreeGrafter"/>
</dbReference>
<keyword evidence="2" id="KW-0645">Protease</keyword>
<evidence type="ECO:0000256" key="7">
    <source>
        <dbReference type="ARBA" id="ARBA00022807"/>
    </source>
</evidence>
<evidence type="ECO:0000256" key="8">
    <source>
        <dbReference type="ARBA" id="ARBA00022833"/>
    </source>
</evidence>
<reference evidence="12" key="2">
    <citation type="submission" date="2023-03" db="EMBL/GenBank/DDBJ databases">
        <authorList>
            <person name="Inwood S.N."/>
            <person name="Skelly J.G."/>
            <person name="Guhlin J."/>
            <person name="Harrop T.W.R."/>
            <person name="Goldson S.G."/>
            <person name="Dearden P.K."/>
        </authorList>
    </citation>
    <scope>NUCLEOTIDE SEQUENCE</scope>
    <source>
        <strain evidence="12">Lincoln</strain>
        <tissue evidence="12">Whole body</tissue>
    </source>
</reference>
<dbReference type="Pfam" id="PF21403">
    <property type="entry name" value="OTU1_UBXL"/>
    <property type="match status" value="1"/>
</dbReference>
<dbReference type="PANTHER" id="PTHR13312:SF0">
    <property type="entry name" value="UBIQUITIN THIOESTERASE OTU1"/>
    <property type="match status" value="1"/>
</dbReference>
<evidence type="ECO:0000313" key="12">
    <source>
        <dbReference type="EMBL" id="KAK0168191.1"/>
    </source>
</evidence>
<evidence type="ECO:0000256" key="1">
    <source>
        <dbReference type="ARBA" id="ARBA00000707"/>
    </source>
</evidence>
<dbReference type="GO" id="GO:0008270">
    <property type="term" value="F:zinc ion binding"/>
    <property type="evidence" value="ECO:0007669"/>
    <property type="project" value="UniProtKB-KW"/>
</dbReference>
<name>A0AA39KNW1_MICHY</name>
<dbReference type="CDD" id="cd17059">
    <property type="entry name" value="Ubl_OTU1"/>
    <property type="match status" value="1"/>
</dbReference>
<dbReference type="Gene3D" id="3.90.70.80">
    <property type="match status" value="1"/>
</dbReference>
<evidence type="ECO:0000256" key="6">
    <source>
        <dbReference type="ARBA" id="ARBA00022801"/>
    </source>
</evidence>
<dbReference type="GO" id="GO:0036503">
    <property type="term" value="P:ERAD pathway"/>
    <property type="evidence" value="ECO:0007669"/>
    <property type="project" value="TreeGrafter"/>
</dbReference>
<keyword evidence="7 9" id="KW-0788">Thiol protease</keyword>
<feature type="domain" description="OTU" evidence="11">
    <location>
        <begin position="112"/>
        <end position="236"/>
    </location>
</feature>
<dbReference type="CDD" id="cd22745">
    <property type="entry name" value="OTU_OTU1"/>
    <property type="match status" value="1"/>
</dbReference>
<evidence type="ECO:0000256" key="2">
    <source>
        <dbReference type="ARBA" id="ARBA00022670"/>
    </source>
</evidence>
<dbReference type="InterPro" id="IPR038765">
    <property type="entry name" value="Papain-like_cys_pep_sf"/>
</dbReference>
<keyword evidence="4" id="KW-0863">Zinc-finger</keyword>
<dbReference type="InterPro" id="IPR000626">
    <property type="entry name" value="Ubiquitin-like_dom"/>
</dbReference>
<keyword evidence="8" id="KW-0862">Zinc</keyword>
<comment type="function">
    <text evidence="9">Hydrolase that can remove conjugated ubiquitin from proteins and may therefore play an important regulatory role at the level of protein turnover by preventing degradation.</text>
</comment>
<keyword evidence="3" id="KW-0479">Metal-binding</keyword>
<dbReference type="GO" id="GO:0005829">
    <property type="term" value="C:cytosol"/>
    <property type="evidence" value="ECO:0007669"/>
    <property type="project" value="TreeGrafter"/>
</dbReference>
<dbReference type="PROSITE" id="PS50802">
    <property type="entry name" value="OTU"/>
    <property type="match status" value="1"/>
</dbReference>
<dbReference type="Proteomes" id="UP001168972">
    <property type="component" value="Unassembled WGS sequence"/>
</dbReference>
<proteinExistence type="predicted"/>
<dbReference type="GO" id="GO:0004843">
    <property type="term" value="F:cysteine-type deubiquitinase activity"/>
    <property type="evidence" value="ECO:0007669"/>
    <property type="project" value="UniProtKB-UniRule"/>
</dbReference>
<dbReference type="Gene3D" id="3.10.20.90">
    <property type="entry name" value="Phosphatidylinositol 3-kinase Catalytic Subunit, Chain A, domain 1"/>
    <property type="match status" value="1"/>
</dbReference>
<feature type="domain" description="Ubiquitin-like" evidence="10">
    <location>
        <begin position="4"/>
        <end position="77"/>
    </location>
</feature>
<dbReference type="SUPFAM" id="SSF54001">
    <property type="entry name" value="Cysteine proteinases"/>
    <property type="match status" value="1"/>
</dbReference>
<accession>A0AA39KNW1</accession>
<gene>
    <name evidence="12" type="ORF">PV327_002016</name>
</gene>
<dbReference type="EC" id="3.4.19.12" evidence="9"/>
<dbReference type="InterPro" id="IPR057766">
    <property type="entry name" value="Znf-C2H2_OTU1-like_C"/>
</dbReference>
<reference evidence="12" key="1">
    <citation type="journal article" date="2023" name="bioRxiv">
        <title>Scaffold-level genome assemblies of two parasitoid biocontrol wasps reveal the parthenogenesis mechanism and an associated novel virus.</title>
        <authorList>
            <person name="Inwood S."/>
            <person name="Skelly J."/>
            <person name="Guhlin J."/>
            <person name="Harrop T."/>
            <person name="Goldson S."/>
            <person name="Dearden P."/>
        </authorList>
    </citation>
    <scope>NUCLEOTIDE SEQUENCE</scope>
    <source>
        <strain evidence="12">Lincoln</strain>
        <tissue evidence="12">Whole body</tissue>
    </source>
</reference>
<evidence type="ECO:0000313" key="13">
    <source>
        <dbReference type="Proteomes" id="UP001168972"/>
    </source>
</evidence>
<evidence type="ECO:0000259" key="10">
    <source>
        <dbReference type="PROSITE" id="PS50053"/>
    </source>
</evidence>
<dbReference type="Pfam" id="PF02338">
    <property type="entry name" value="OTU"/>
    <property type="match status" value="1"/>
</dbReference>
<evidence type="ECO:0000256" key="5">
    <source>
        <dbReference type="ARBA" id="ARBA00022786"/>
    </source>
</evidence>
<dbReference type="EMBL" id="JAQQBR010001831">
    <property type="protein sequence ID" value="KAK0168191.1"/>
    <property type="molecule type" value="Genomic_DNA"/>
</dbReference>
<evidence type="ECO:0000256" key="4">
    <source>
        <dbReference type="ARBA" id="ARBA00022771"/>
    </source>
</evidence>
<dbReference type="GO" id="GO:0030968">
    <property type="term" value="P:endoplasmic reticulum unfolded protein response"/>
    <property type="evidence" value="ECO:0007669"/>
    <property type="project" value="TreeGrafter"/>
</dbReference>
<dbReference type="PROSITE" id="PS50053">
    <property type="entry name" value="UBIQUITIN_2"/>
    <property type="match status" value="1"/>
</dbReference>
<dbReference type="FunFam" id="3.10.20.90:FF:000096">
    <property type="entry name" value="Ubiquitin thioesterase OTU1"/>
    <property type="match status" value="1"/>
</dbReference>
<keyword evidence="6 9" id="KW-0378">Hydrolase</keyword>
<keyword evidence="9" id="KW-0963">Cytoplasm</keyword>
<comment type="subcellular location">
    <subcellularLocation>
        <location evidence="9">Cytoplasm</location>
    </subcellularLocation>
</comment>
<dbReference type="Pfam" id="PF24560">
    <property type="entry name" value="zf-C2H2_OTU1_C"/>
    <property type="match status" value="1"/>
</dbReference>
<comment type="caution">
    <text evidence="12">The sequence shown here is derived from an EMBL/GenBank/DDBJ whole genome shotgun (WGS) entry which is preliminary data.</text>
</comment>
<dbReference type="InterPro" id="IPR048857">
    <property type="entry name" value="OTU1_Ubl"/>
</dbReference>
<dbReference type="InterPro" id="IPR003323">
    <property type="entry name" value="OTU_dom"/>
</dbReference>
<evidence type="ECO:0000256" key="3">
    <source>
        <dbReference type="ARBA" id="ARBA00022723"/>
    </source>
</evidence>